<sequence>MLTVNLRELKLASQDIIPDGQPNRIFYKLLTQTDPRSALHYGTAFQSRWNLAGQAAEKQWLPDKPNRTIKQADGFPVMSARPISIADHDFDRKTQSRSPLRIAIFKVLGSIATIVAEQFQPTDIAKPGAG</sequence>
<reference evidence="1 2" key="1">
    <citation type="submission" date="2014-06" db="EMBL/GenBank/DDBJ databases">
        <authorList>
            <consortium name="DOE Joint Genome Institute"/>
            <person name="Kuo A."/>
            <person name="Kohler A."/>
            <person name="Nagy L.G."/>
            <person name="Floudas D."/>
            <person name="Copeland A."/>
            <person name="Barry K.W."/>
            <person name="Cichocki N."/>
            <person name="Veneault-Fourrey C."/>
            <person name="LaButti K."/>
            <person name="Lindquist E.A."/>
            <person name="Lipzen A."/>
            <person name="Lundell T."/>
            <person name="Morin E."/>
            <person name="Murat C."/>
            <person name="Sun H."/>
            <person name="Tunlid A."/>
            <person name="Henrissat B."/>
            <person name="Grigoriev I.V."/>
            <person name="Hibbett D.S."/>
            <person name="Martin F."/>
            <person name="Nordberg H.P."/>
            <person name="Cantor M.N."/>
            <person name="Hua S.X."/>
        </authorList>
    </citation>
    <scope>NUCLEOTIDE SEQUENCE [LARGE SCALE GENOMIC DNA]</scope>
    <source>
        <strain evidence="1 2">ATCC 200175</strain>
    </source>
</reference>
<organism evidence="1 2">
    <name type="scientific">Paxillus involutus ATCC 200175</name>
    <dbReference type="NCBI Taxonomy" id="664439"/>
    <lineage>
        <taxon>Eukaryota</taxon>
        <taxon>Fungi</taxon>
        <taxon>Dikarya</taxon>
        <taxon>Basidiomycota</taxon>
        <taxon>Agaricomycotina</taxon>
        <taxon>Agaricomycetes</taxon>
        <taxon>Agaricomycetidae</taxon>
        <taxon>Boletales</taxon>
        <taxon>Paxilineae</taxon>
        <taxon>Paxillaceae</taxon>
        <taxon>Paxillus</taxon>
    </lineage>
</organism>
<gene>
    <name evidence="1" type="ORF">PAXINDRAFT_14804</name>
</gene>
<dbReference type="EMBL" id="KN819365">
    <property type="protein sequence ID" value="KIJ12325.1"/>
    <property type="molecule type" value="Genomic_DNA"/>
</dbReference>
<dbReference type="Proteomes" id="UP000053647">
    <property type="component" value="Unassembled WGS sequence"/>
</dbReference>
<accession>A0A0C9T9L9</accession>
<dbReference type="HOGENOM" id="CLU_1938820_0_0_1"/>
<evidence type="ECO:0000313" key="1">
    <source>
        <dbReference type="EMBL" id="KIJ12325.1"/>
    </source>
</evidence>
<dbReference type="AlphaFoldDB" id="A0A0C9T9L9"/>
<protein>
    <submittedName>
        <fullName evidence="1">Uncharacterized protein</fullName>
    </submittedName>
</protein>
<name>A0A0C9T9L9_PAXIN</name>
<proteinExistence type="predicted"/>
<evidence type="ECO:0000313" key="2">
    <source>
        <dbReference type="Proteomes" id="UP000053647"/>
    </source>
</evidence>
<reference evidence="2" key="2">
    <citation type="submission" date="2015-01" db="EMBL/GenBank/DDBJ databases">
        <title>Evolutionary Origins and Diversification of the Mycorrhizal Mutualists.</title>
        <authorList>
            <consortium name="DOE Joint Genome Institute"/>
            <consortium name="Mycorrhizal Genomics Consortium"/>
            <person name="Kohler A."/>
            <person name="Kuo A."/>
            <person name="Nagy L.G."/>
            <person name="Floudas D."/>
            <person name="Copeland A."/>
            <person name="Barry K.W."/>
            <person name="Cichocki N."/>
            <person name="Veneault-Fourrey C."/>
            <person name="LaButti K."/>
            <person name="Lindquist E.A."/>
            <person name="Lipzen A."/>
            <person name="Lundell T."/>
            <person name="Morin E."/>
            <person name="Murat C."/>
            <person name="Riley R."/>
            <person name="Ohm R."/>
            <person name="Sun H."/>
            <person name="Tunlid A."/>
            <person name="Henrissat B."/>
            <person name="Grigoriev I.V."/>
            <person name="Hibbett D.S."/>
            <person name="Martin F."/>
        </authorList>
    </citation>
    <scope>NUCLEOTIDE SEQUENCE [LARGE SCALE GENOMIC DNA]</scope>
    <source>
        <strain evidence="2">ATCC 200175</strain>
    </source>
</reference>
<keyword evidence="2" id="KW-1185">Reference proteome</keyword>